<dbReference type="Pfam" id="PF01419">
    <property type="entry name" value="Jacalin"/>
    <property type="match status" value="2"/>
</dbReference>
<proteinExistence type="inferred from homology"/>
<feature type="domain" description="Jacalin-type lectin" evidence="3">
    <location>
        <begin position="333"/>
        <end position="483"/>
    </location>
</feature>
<keyword evidence="5" id="KW-1185">Reference proteome</keyword>
<dbReference type="AlphaFoldDB" id="A0AA38T667"/>
<sequence>MAPLCPIHAHGKARTRLGHYEPPSDNESGAALLTTTNITIMDTSWMSEARSSTPFLKGLGEFLDFKCKNNASASGEIKCPCIDCTNSVWMTREKATEHIICNGFMKGYNTSNLDQCFGELSYPFVITFILCGSLTPQQLVTCLALYWTIYFFRCKVLARVGIWGTKSKGSEHNRWSFLLENNHKLKKITIDHGDLIYSLMYTTEDGRGCLHDSEKAGGWNGGCTVCECHELLNLLIFRNELCFLSRAQVTFDVDEEIIGIDGTVGVSAGDYPGYTIISSLSFLTNKRTHGPFGKATGTPFAVPWNKGSFAGFYGLAGYYIDGIGVYLKTSQETARVGLWGTESSTGPQYRWSFCLEKNHKLTKITIDHGDMISFLIFTSEDCMGSVHVSNKAGGYNDGSTISEVNLSWDEEIIGINGTLGVSSGTHTGKTISSLSFVTNKRNHGPFGSATGTRFSVPWSKGSFAGFYGIASYYIDGIGVYLRATT</sequence>
<dbReference type="Proteomes" id="UP001172457">
    <property type="component" value="Chromosome 5"/>
</dbReference>
<evidence type="ECO:0000313" key="4">
    <source>
        <dbReference type="EMBL" id="KAJ9548845.1"/>
    </source>
</evidence>
<keyword evidence="2" id="KW-0430">Lectin</keyword>
<dbReference type="CDD" id="cd09612">
    <property type="entry name" value="Jacalin"/>
    <property type="match status" value="2"/>
</dbReference>
<evidence type="ECO:0000313" key="5">
    <source>
        <dbReference type="Proteomes" id="UP001172457"/>
    </source>
</evidence>
<comment type="similarity">
    <text evidence="1">Belongs to the jacalin lectin family.</text>
</comment>
<dbReference type="InterPro" id="IPR033734">
    <property type="entry name" value="Jacalin-like_lectin_dom_plant"/>
</dbReference>
<dbReference type="InterPro" id="IPR036404">
    <property type="entry name" value="Jacalin-like_lectin_dom_sf"/>
</dbReference>
<dbReference type="GO" id="GO:0030246">
    <property type="term" value="F:carbohydrate binding"/>
    <property type="evidence" value="ECO:0007669"/>
    <property type="project" value="UniProtKB-KW"/>
</dbReference>
<dbReference type="PROSITE" id="PS51752">
    <property type="entry name" value="JACALIN_LECTIN"/>
    <property type="match status" value="2"/>
</dbReference>
<dbReference type="SMART" id="SM00915">
    <property type="entry name" value="Jacalin"/>
    <property type="match status" value="2"/>
</dbReference>
<dbReference type="EMBL" id="JARYMX010000005">
    <property type="protein sequence ID" value="KAJ9548845.1"/>
    <property type="molecule type" value="Genomic_DNA"/>
</dbReference>
<evidence type="ECO:0000256" key="1">
    <source>
        <dbReference type="ARBA" id="ARBA00006568"/>
    </source>
</evidence>
<evidence type="ECO:0000259" key="3">
    <source>
        <dbReference type="PROSITE" id="PS51752"/>
    </source>
</evidence>
<feature type="domain" description="Jacalin-type lectin" evidence="3">
    <location>
        <begin position="157"/>
        <end position="329"/>
    </location>
</feature>
<evidence type="ECO:0000256" key="2">
    <source>
        <dbReference type="ARBA" id="ARBA00022734"/>
    </source>
</evidence>
<organism evidence="4 5">
    <name type="scientific">Centaurea solstitialis</name>
    <name type="common">yellow star-thistle</name>
    <dbReference type="NCBI Taxonomy" id="347529"/>
    <lineage>
        <taxon>Eukaryota</taxon>
        <taxon>Viridiplantae</taxon>
        <taxon>Streptophyta</taxon>
        <taxon>Embryophyta</taxon>
        <taxon>Tracheophyta</taxon>
        <taxon>Spermatophyta</taxon>
        <taxon>Magnoliopsida</taxon>
        <taxon>eudicotyledons</taxon>
        <taxon>Gunneridae</taxon>
        <taxon>Pentapetalae</taxon>
        <taxon>asterids</taxon>
        <taxon>campanulids</taxon>
        <taxon>Asterales</taxon>
        <taxon>Asteraceae</taxon>
        <taxon>Carduoideae</taxon>
        <taxon>Cardueae</taxon>
        <taxon>Centaureinae</taxon>
        <taxon>Centaurea</taxon>
    </lineage>
</organism>
<dbReference type="Gene3D" id="2.100.10.30">
    <property type="entry name" value="Jacalin-like lectin domain"/>
    <property type="match status" value="2"/>
</dbReference>
<dbReference type="InterPro" id="IPR001229">
    <property type="entry name" value="Jacalin-like_lectin_dom"/>
</dbReference>
<gene>
    <name evidence="4" type="ORF">OSB04_021388</name>
</gene>
<dbReference type="InterPro" id="IPR029480">
    <property type="entry name" value="Transpos_assoc"/>
</dbReference>
<name>A0AA38T667_9ASTR</name>
<dbReference type="SUPFAM" id="SSF51101">
    <property type="entry name" value="Mannose-binding lectins"/>
    <property type="match status" value="2"/>
</dbReference>
<reference evidence="4" key="1">
    <citation type="submission" date="2023-03" db="EMBL/GenBank/DDBJ databases">
        <title>Chromosome-scale reference genome and RAD-based genetic map of yellow starthistle (Centaurea solstitialis) reveal putative structural variation and QTLs associated with invader traits.</title>
        <authorList>
            <person name="Reatini B."/>
            <person name="Cang F.A."/>
            <person name="Jiang Q."/>
            <person name="Mckibben M.T.W."/>
            <person name="Barker M.S."/>
            <person name="Rieseberg L.H."/>
            <person name="Dlugosch K.M."/>
        </authorList>
    </citation>
    <scope>NUCLEOTIDE SEQUENCE</scope>
    <source>
        <strain evidence="4">CAN-66</strain>
        <tissue evidence="4">Leaf</tissue>
    </source>
</reference>
<comment type="caution">
    <text evidence="4">The sequence shown here is derived from an EMBL/GenBank/DDBJ whole genome shotgun (WGS) entry which is preliminary data.</text>
</comment>
<dbReference type="PANTHER" id="PTHR46506">
    <property type="entry name" value="OS05G0143600 PROTEIN"/>
    <property type="match status" value="1"/>
</dbReference>
<protein>
    <recommendedName>
        <fullName evidence="3">Jacalin-type lectin domain-containing protein</fullName>
    </recommendedName>
</protein>
<accession>A0AA38T667</accession>
<dbReference type="Pfam" id="PF13963">
    <property type="entry name" value="Transpos_assoc"/>
    <property type="match status" value="1"/>
</dbReference>